<proteinExistence type="predicted"/>
<sequence>MVDIPVDILQEFIAYLHTEKNDTNRRKHLLSCCLVSHYWKSIAQPILFSRVILRTKSSERTELFAEAITQFPHLQRLVVALWLEGPFHECPKLKQIAEALQTLQQIRIHIGDIPRPIALIPVLPGLLRSERLTSLSILDVPIPVRLLNQCISLRELELREATLTGVDEALNSPAIIRTNRPRLKLLSFFARKIAETRILKWLMSTPHCLLDVSQVEIVLLSDRSGTVEGHQIYCDFLRYIAPSVRILFLDPPLEYSDIPPSLHMPPFPGMTDIRVVSLGMRENYYSACNPLPWMVDFLGNIPCPHLIEEVYIHGALESELSKEEPDSLQQGWPESWASLDTSLTSSRFGHVKKIHMYLYDEFPSQEKREALANLLTRKLPTIASQNRLAFTFIYPEDDSVLPEESHWACIQSGPWRYGVSY</sequence>
<reference evidence="1 2" key="1">
    <citation type="journal article" date="2019" name="Nat. Ecol. Evol.">
        <title>Megaphylogeny resolves global patterns of mushroom evolution.</title>
        <authorList>
            <person name="Varga T."/>
            <person name="Krizsan K."/>
            <person name="Foldi C."/>
            <person name="Dima B."/>
            <person name="Sanchez-Garcia M."/>
            <person name="Sanchez-Ramirez S."/>
            <person name="Szollosi G.J."/>
            <person name="Szarkandi J.G."/>
            <person name="Papp V."/>
            <person name="Albert L."/>
            <person name="Andreopoulos W."/>
            <person name="Angelini C."/>
            <person name="Antonin V."/>
            <person name="Barry K.W."/>
            <person name="Bougher N.L."/>
            <person name="Buchanan P."/>
            <person name="Buyck B."/>
            <person name="Bense V."/>
            <person name="Catcheside P."/>
            <person name="Chovatia M."/>
            <person name="Cooper J."/>
            <person name="Damon W."/>
            <person name="Desjardin D."/>
            <person name="Finy P."/>
            <person name="Geml J."/>
            <person name="Haridas S."/>
            <person name="Hughes K."/>
            <person name="Justo A."/>
            <person name="Karasinski D."/>
            <person name="Kautmanova I."/>
            <person name="Kiss B."/>
            <person name="Kocsube S."/>
            <person name="Kotiranta H."/>
            <person name="LaButti K.M."/>
            <person name="Lechner B.E."/>
            <person name="Liimatainen K."/>
            <person name="Lipzen A."/>
            <person name="Lukacs Z."/>
            <person name="Mihaltcheva S."/>
            <person name="Morgado L.N."/>
            <person name="Niskanen T."/>
            <person name="Noordeloos M.E."/>
            <person name="Ohm R.A."/>
            <person name="Ortiz-Santana B."/>
            <person name="Ovrebo C."/>
            <person name="Racz N."/>
            <person name="Riley R."/>
            <person name="Savchenko A."/>
            <person name="Shiryaev A."/>
            <person name="Soop K."/>
            <person name="Spirin V."/>
            <person name="Szebenyi C."/>
            <person name="Tomsovsky M."/>
            <person name="Tulloss R.E."/>
            <person name="Uehling J."/>
            <person name="Grigoriev I.V."/>
            <person name="Vagvolgyi C."/>
            <person name="Papp T."/>
            <person name="Martin F.M."/>
            <person name="Miettinen O."/>
            <person name="Hibbett D.S."/>
            <person name="Nagy L.G."/>
        </authorList>
    </citation>
    <scope>NUCLEOTIDE SEQUENCE [LARGE SCALE GENOMIC DNA]</scope>
    <source>
        <strain evidence="1 2">NL-1719</strain>
    </source>
</reference>
<organism evidence="1 2">
    <name type="scientific">Pluteus cervinus</name>
    <dbReference type="NCBI Taxonomy" id="181527"/>
    <lineage>
        <taxon>Eukaryota</taxon>
        <taxon>Fungi</taxon>
        <taxon>Dikarya</taxon>
        <taxon>Basidiomycota</taxon>
        <taxon>Agaricomycotina</taxon>
        <taxon>Agaricomycetes</taxon>
        <taxon>Agaricomycetidae</taxon>
        <taxon>Agaricales</taxon>
        <taxon>Pluteineae</taxon>
        <taxon>Pluteaceae</taxon>
        <taxon>Pluteus</taxon>
    </lineage>
</organism>
<evidence type="ECO:0000313" key="1">
    <source>
        <dbReference type="EMBL" id="TFK70707.1"/>
    </source>
</evidence>
<keyword evidence="2" id="KW-1185">Reference proteome</keyword>
<name>A0ACD3AZD9_9AGAR</name>
<protein>
    <submittedName>
        <fullName evidence="1">Uncharacterized protein</fullName>
    </submittedName>
</protein>
<accession>A0ACD3AZD9</accession>
<dbReference type="Proteomes" id="UP000308600">
    <property type="component" value="Unassembled WGS sequence"/>
</dbReference>
<evidence type="ECO:0000313" key="2">
    <source>
        <dbReference type="Proteomes" id="UP000308600"/>
    </source>
</evidence>
<dbReference type="EMBL" id="ML208309">
    <property type="protein sequence ID" value="TFK70707.1"/>
    <property type="molecule type" value="Genomic_DNA"/>
</dbReference>
<gene>
    <name evidence="1" type="ORF">BDN72DRAFT_838646</name>
</gene>